<reference evidence="2 3" key="1">
    <citation type="submission" date="2017-05" db="EMBL/GenBank/DDBJ databases">
        <title>The Genome Sequence of Enterococcus mundtii 6B1_DIV0119.</title>
        <authorList>
            <consortium name="The Broad Institute Genomics Platform"/>
            <consortium name="The Broad Institute Genomic Center for Infectious Diseases"/>
            <person name="Earl A."/>
            <person name="Manson A."/>
            <person name="Schwartman J."/>
            <person name="Gilmore M."/>
            <person name="Abouelleil A."/>
            <person name="Cao P."/>
            <person name="Chapman S."/>
            <person name="Cusick C."/>
            <person name="Shea T."/>
            <person name="Young S."/>
            <person name="Neafsey D."/>
            <person name="Nusbaum C."/>
            <person name="Birren B."/>
        </authorList>
    </citation>
    <scope>NUCLEOTIDE SEQUENCE [LARGE SCALE GENOMIC DNA]</scope>
    <source>
        <strain evidence="2 3">6B1_DIV0119</strain>
    </source>
</reference>
<keyword evidence="1" id="KW-0812">Transmembrane</keyword>
<proteinExistence type="predicted"/>
<feature type="transmembrane region" description="Helical" evidence="1">
    <location>
        <begin position="6"/>
        <end position="29"/>
    </location>
</feature>
<gene>
    <name evidence="2" type="ORF">A5802_000059</name>
</gene>
<dbReference type="EMBL" id="NGMS01000001">
    <property type="protein sequence ID" value="OTP26348.1"/>
    <property type="molecule type" value="Genomic_DNA"/>
</dbReference>
<organism evidence="2 3">
    <name type="scientific">Enterococcus mundtii</name>
    <dbReference type="NCBI Taxonomy" id="53346"/>
    <lineage>
        <taxon>Bacteria</taxon>
        <taxon>Bacillati</taxon>
        <taxon>Bacillota</taxon>
        <taxon>Bacilli</taxon>
        <taxon>Lactobacillales</taxon>
        <taxon>Enterococcaceae</taxon>
        <taxon>Enterococcus</taxon>
    </lineage>
</organism>
<name>A0A1I4Q1X7_ENTMU</name>
<comment type="caution">
    <text evidence="2">The sequence shown here is derived from an EMBL/GenBank/DDBJ whole genome shotgun (WGS) entry which is preliminary data.</text>
</comment>
<dbReference type="AlphaFoldDB" id="A0A1I4Q1X7"/>
<dbReference type="Proteomes" id="UP000195024">
    <property type="component" value="Unassembled WGS sequence"/>
</dbReference>
<protein>
    <submittedName>
        <fullName evidence="2">Uncharacterized protein</fullName>
    </submittedName>
</protein>
<accession>A0A1I4Q1X7</accession>
<evidence type="ECO:0000313" key="3">
    <source>
        <dbReference type="Proteomes" id="UP000195024"/>
    </source>
</evidence>
<sequence length="78" mass="9570">MKHDKNYSFLTIELIFLVLLFLFTSLFLLMYSMDTFSIREEKQKEIEINELKRREDTQLSKEANRDFTKILGHIYYLR</sequence>
<keyword evidence="1" id="KW-1133">Transmembrane helix</keyword>
<evidence type="ECO:0000313" key="2">
    <source>
        <dbReference type="EMBL" id="OTP26348.1"/>
    </source>
</evidence>
<evidence type="ECO:0000256" key="1">
    <source>
        <dbReference type="SAM" id="Phobius"/>
    </source>
</evidence>
<keyword evidence="1" id="KW-0472">Membrane</keyword>